<evidence type="ECO:0000256" key="3">
    <source>
        <dbReference type="ARBA" id="ARBA00023163"/>
    </source>
</evidence>
<dbReference type="Gene3D" id="1.10.357.10">
    <property type="entry name" value="Tetracycline Repressor, domain 2"/>
    <property type="match status" value="1"/>
</dbReference>
<evidence type="ECO:0000256" key="2">
    <source>
        <dbReference type="ARBA" id="ARBA00023125"/>
    </source>
</evidence>
<dbReference type="PROSITE" id="PS50977">
    <property type="entry name" value="HTH_TETR_2"/>
    <property type="match status" value="1"/>
</dbReference>
<keyword evidence="7" id="KW-1185">Reference proteome</keyword>
<keyword evidence="2 4" id="KW-0238">DNA-binding</keyword>
<dbReference type="InterPro" id="IPR050109">
    <property type="entry name" value="HTH-type_TetR-like_transc_reg"/>
</dbReference>
<evidence type="ECO:0000259" key="5">
    <source>
        <dbReference type="PROSITE" id="PS50977"/>
    </source>
</evidence>
<dbReference type="EMBL" id="JBFMIA010000005">
    <property type="protein sequence ID" value="MEW9501739.1"/>
    <property type="molecule type" value="Genomic_DNA"/>
</dbReference>
<sequence>MSKKKQDLLEHAEELFYKHGFHSIGLKQIVNEAGVAIMTLYNHFDSKEDLILQVLKRREEKYFSYLESSVSKPKCNSIALSLAQAHLNWIRMHETNGCMFLRAKEEFSSDSNNEIVRYVNKHKNSLIFFFKQLNFDYWESTRLALLFEGATALSEIINVDDVAHELMYCIKHLYKK</sequence>
<dbReference type="Pfam" id="PF00440">
    <property type="entry name" value="TetR_N"/>
    <property type="match status" value="1"/>
</dbReference>
<dbReference type="PRINTS" id="PR00455">
    <property type="entry name" value="HTHTETR"/>
</dbReference>
<name>A0ABV3Q4A2_9BACL</name>
<evidence type="ECO:0000313" key="7">
    <source>
        <dbReference type="Proteomes" id="UP001556040"/>
    </source>
</evidence>
<keyword evidence="3" id="KW-0804">Transcription</keyword>
<comment type="caution">
    <text evidence="6">The sequence shown here is derived from an EMBL/GenBank/DDBJ whole genome shotgun (WGS) entry which is preliminary data.</text>
</comment>
<organism evidence="6 7">
    <name type="scientific">Jeotgalibacillus marinus</name>
    <dbReference type="NCBI Taxonomy" id="86667"/>
    <lineage>
        <taxon>Bacteria</taxon>
        <taxon>Bacillati</taxon>
        <taxon>Bacillota</taxon>
        <taxon>Bacilli</taxon>
        <taxon>Bacillales</taxon>
        <taxon>Caryophanaceae</taxon>
        <taxon>Jeotgalibacillus</taxon>
    </lineage>
</organism>
<evidence type="ECO:0000256" key="4">
    <source>
        <dbReference type="PROSITE-ProRule" id="PRU00335"/>
    </source>
</evidence>
<dbReference type="Proteomes" id="UP001556040">
    <property type="component" value="Unassembled WGS sequence"/>
</dbReference>
<dbReference type="SUPFAM" id="SSF46689">
    <property type="entry name" value="Homeodomain-like"/>
    <property type="match status" value="1"/>
</dbReference>
<feature type="domain" description="HTH tetR-type" evidence="5">
    <location>
        <begin position="2"/>
        <end position="62"/>
    </location>
</feature>
<dbReference type="InterPro" id="IPR009057">
    <property type="entry name" value="Homeodomain-like_sf"/>
</dbReference>
<reference evidence="6 7" key="1">
    <citation type="journal article" date="1979" name="Int. J. Syst. Evol. Microbiol.">
        <title>Bacillus globisporus subsp. marinus subsp. nov.</title>
        <authorList>
            <person name="Liu H."/>
        </authorList>
    </citation>
    <scope>NUCLEOTIDE SEQUENCE [LARGE SCALE GENOMIC DNA]</scope>
    <source>
        <strain evidence="6 7">DSM 1297</strain>
    </source>
</reference>
<feature type="DNA-binding region" description="H-T-H motif" evidence="4">
    <location>
        <begin position="25"/>
        <end position="44"/>
    </location>
</feature>
<evidence type="ECO:0000256" key="1">
    <source>
        <dbReference type="ARBA" id="ARBA00023015"/>
    </source>
</evidence>
<proteinExistence type="predicted"/>
<evidence type="ECO:0000313" key="6">
    <source>
        <dbReference type="EMBL" id="MEW9501739.1"/>
    </source>
</evidence>
<keyword evidence="1" id="KW-0805">Transcription regulation</keyword>
<accession>A0ABV3Q4A2</accession>
<dbReference type="PANTHER" id="PTHR30055:SF234">
    <property type="entry name" value="HTH-TYPE TRANSCRIPTIONAL REGULATOR BETI"/>
    <property type="match status" value="1"/>
</dbReference>
<dbReference type="InterPro" id="IPR001647">
    <property type="entry name" value="HTH_TetR"/>
</dbReference>
<protein>
    <submittedName>
        <fullName evidence="6">TetR/AcrR family transcriptional regulator</fullName>
    </submittedName>
</protein>
<dbReference type="PANTHER" id="PTHR30055">
    <property type="entry name" value="HTH-TYPE TRANSCRIPTIONAL REGULATOR RUTR"/>
    <property type="match status" value="1"/>
</dbReference>
<dbReference type="RefSeq" id="WP_367779222.1">
    <property type="nucleotide sequence ID" value="NZ_JBFMIA010000005.1"/>
</dbReference>
<gene>
    <name evidence="6" type="ORF">AB1471_07975</name>
</gene>